<dbReference type="InterPro" id="IPR013216">
    <property type="entry name" value="Methyltransf_11"/>
</dbReference>
<dbReference type="Pfam" id="PF08241">
    <property type="entry name" value="Methyltransf_11"/>
    <property type="match status" value="1"/>
</dbReference>
<comment type="caution">
    <text evidence="2">The sequence shown here is derived from an EMBL/GenBank/DDBJ whole genome shotgun (WGS) entry which is preliminary data.</text>
</comment>
<dbReference type="AlphaFoldDB" id="A0A0F9TGC7"/>
<dbReference type="GO" id="GO:0008757">
    <property type="term" value="F:S-adenosylmethionine-dependent methyltransferase activity"/>
    <property type="evidence" value="ECO:0007669"/>
    <property type="project" value="InterPro"/>
</dbReference>
<gene>
    <name evidence="2" type="ORF">LCGC14_0656920</name>
</gene>
<evidence type="ECO:0000313" key="2">
    <source>
        <dbReference type="EMBL" id="KKN48036.1"/>
    </source>
</evidence>
<organism evidence="2">
    <name type="scientific">marine sediment metagenome</name>
    <dbReference type="NCBI Taxonomy" id="412755"/>
    <lineage>
        <taxon>unclassified sequences</taxon>
        <taxon>metagenomes</taxon>
        <taxon>ecological metagenomes</taxon>
    </lineage>
</organism>
<dbReference type="SUPFAM" id="SSF53335">
    <property type="entry name" value="S-adenosyl-L-methionine-dependent methyltransferases"/>
    <property type="match status" value="1"/>
</dbReference>
<dbReference type="CDD" id="cd02440">
    <property type="entry name" value="AdoMet_MTases"/>
    <property type="match status" value="1"/>
</dbReference>
<feature type="domain" description="Methyltransferase type 11" evidence="1">
    <location>
        <begin position="54"/>
        <end position="140"/>
    </location>
</feature>
<sequence length="256" mass="29915">MEQKELFEFLMSEADYPFTGWDFSYLGDRLIDFPLTWSYRSKILPTIRISNSLLDMGTGGGEFLSSLIPLPKNTCATEGYQPNVRLAKKRLEPLGVRVFQHEHDENLPFKNEEFDLIVNRHESYASDEVYRILKPGGTFITQQVGDKNNLKLRLMLTNSEKLENATEWNMNFAVEELKTSNFQIVESHEDITFTRIFDVGAIVFYLKAIPWELPDFSVKKYHDKLVEIHKQIDNKGYLDLDRNNHRFLILAKKLKE</sequence>
<protein>
    <recommendedName>
        <fullName evidence="1">Methyltransferase type 11 domain-containing protein</fullName>
    </recommendedName>
</protein>
<proteinExistence type="predicted"/>
<dbReference type="EMBL" id="LAZR01001243">
    <property type="protein sequence ID" value="KKN48036.1"/>
    <property type="molecule type" value="Genomic_DNA"/>
</dbReference>
<reference evidence="2" key="1">
    <citation type="journal article" date="2015" name="Nature">
        <title>Complex archaea that bridge the gap between prokaryotes and eukaryotes.</title>
        <authorList>
            <person name="Spang A."/>
            <person name="Saw J.H."/>
            <person name="Jorgensen S.L."/>
            <person name="Zaremba-Niedzwiedzka K."/>
            <person name="Martijn J."/>
            <person name="Lind A.E."/>
            <person name="van Eijk R."/>
            <person name="Schleper C."/>
            <person name="Guy L."/>
            <person name="Ettema T.J."/>
        </authorList>
    </citation>
    <scope>NUCLEOTIDE SEQUENCE</scope>
</reference>
<dbReference type="InterPro" id="IPR052939">
    <property type="entry name" value="23S_rRNA_MeTrnsfrase_RlmA"/>
</dbReference>
<dbReference type="PANTHER" id="PTHR43460:SF1">
    <property type="entry name" value="METHYLTRANSFERASE TYPE 11 DOMAIN-CONTAINING PROTEIN"/>
    <property type="match status" value="1"/>
</dbReference>
<dbReference type="InterPro" id="IPR029063">
    <property type="entry name" value="SAM-dependent_MTases_sf"/>
</dbReference>
<evidence type="ECO:0000259" key="1">
    <source>
        <dbReference type="Pfam" id="PF08241"/>
    </source>
</evidence>
<dbReference type="Gene3D" id="3.40.50.150">
    <property type="entry name" value="Vaccinia Virus protein VP39"/>
    <property type="match status" value="1"/>
</dbReference>
<dbReference type="PANTHER" id="PTHR43460">
    <property type="entry name" value="METHYLTRANSFERASE"/>
    <property type="match status" value="1"/>
</dbReference>
<name>A0A0F9TGC7_9ZZZZ</name>
<accession>A0A0F9TGC7</accession>